<dbReference type="CDD" id="cd02440">
    <property type="entry name" value="AdoMet_MTases"/>
    <property type="match status" value="1"/>
</dbReference>
<dbReference type="EMBL" id="AP011765">
    <property type="protein sequence ID" value="BAL57056.1"/>
    <property type="molecule type" value="Genomic_DNA"/>
</dbReference>
<evidence type="ECO:0000256" key="1">
    <source>
        <dbReference type="ARBA" id="ARBA00010203"/>
    </source>
</evidence>
<dbReference type="InterPro" id="IPR029063">
    <property type="entry name" value="SAM-dependent_MTases_sf"/>
</dbReference>
<dbReference type="EC" id="2.1.1.113" evidence="2"/>
<dbReference type="GO" id="GO:0003677">
    <property type="term" value="F:DNA binding"/>
    <property type="evidence" value="ECO:0007669"/>
    <property type="project" value="InterPro"/>
</dbReference>
<gene>
    <name evidence="9" type="ORF">HGMM_F46H12C04</name>
</gene>
<evidence type="ECO:0000256" key="4">
    <source>
        <dbReference type="ARBA" id="ARBA00022679"/>
    </source>
</evidence>
<keyword evidence="4" id="KW-0808">Transferase</keyword>
<dbReference type="SUPFAM" id="SSF53335">
    <property type="entry name" value="S-adenosyl-L-methionine-dependent methyltransferases"/>
    <property type="match status" value="1"/>
</dbReference>
<dbReference type="InterPro" id="IPR000241">
    <property type="entry name" value="RlmKL-like_Mtase"/>
</dbReference>
<evidence type="ECO:0000256" key="5">
    <source>
        <dbReference type="ARBA" id="ARBA00022691"/>
    </source>
</evidence>
<organism evidence="9">
    <name type="scientific">uncultured delta proteobacterium</name>
    <dbReference type="NCBI Taxonomy" id="34034"/>
    <lineage>
        <taxon>Bacteria</taxon>
        <taxon>Deltaproteobacteria</taxon>
        <taxon>environmental samples</taxon>
    </lineage>
</organism>
<comment type="catalytic activity">
    <reaction evidence="7">
        <text>a 2'-deoxycytidine in DNA + S-adenosyl-L-methionine = an N(4)-methyl-2'-deoxycytidine in DNA + S-adenosyl-L-homocysteine + H(+)</text>
        <dbReference type="Rhea" id="RHEA:16857"/>
        <dbReference type="Rhea" id="RHEA-COMP:11369"/>
        <dbReference type="Rhea" id="RHEA-COMP:13674"/>
        <dbReference type="ChEBI" id="CHEBI:15378"/>
        <dbReference type="ChEBI" id="CHEBI:57856"/>
        <dbReference type="ChEBI" id="CHEBI:59789"/>
        <dbReference type="ChEBI" id="CHEBI:85452"/>
        <dbReference type="ChEBI" id="CHEBI:137933"/>
        <dbReference type="EC" id="2.1.1.113"/>
    </reaction>
</comment>
<reference evidence="9" key="2">
    <citation type="journal article" date="2012" name="PLoS ONE">
        <title>A Deeply Branching Thermophilic Bacterium with an Ancient Acetyl-CoA Pathway Dominates a Subsurface Ecosystem.</title>
        <authorList>
            <person name="Takami H."/>
            <person name="Noguchi H."/>
            <person name="Takaki Y."/>
            <person name="Uchiyama I."/>
            <person name="Toyoda A."/>
            <person name="Nishi S."/>
            <person name="Chee G.-J."/>
            <person name="Arai W."/>
            <person name="Nunoura T."/>
            <person name="Itoh T."/>
            <person name="Hattori M."/>
            <person name="Takai K."/>
        </authorList>
    </citation>
    <scope>NUCLEOTIDE SEQUENCE</scope>
</reference>
<accession>H5SLM0</accession>
<keyword evidence="3 9" id="KW-0489">Methyltransferase</keyword>
<dbReference type="Gene3D" id="3.40.50.150">
    <property type="entry name" value="Vaccinia Virus protein VP39"/>
    <property type="match status" value="2"/>
</dbReference>
<dbReference type="PRINTS" id="PR00507">
    <property type="entry name" value="N12N6MTFRASE"/>
</dbReference>
<evidence type="ECO:0000313" key="9">
    <source>
        <dbReference type="EMBL" id="BAL57056.1"/>
    </source>
</evidence>
<dbReference type="InterPro" id="IPR017985">
    <property type="entry name" value="MeTrfase_CN4_CS"/>
</dbReference>
<evidence type="ECO:0000256" key="6">
    <source>
        <dbReference type="ARBA" id="ARBA00022747"/>
    </source>
</evidence>
<name>H5SLM0_9DELT</name>
<keyword evidence="6" id="KW-0680">Restriction system</keyword>
<comment type="similarity">
    <text evidence="1">Belongs to the N(4)/N(6)-methyltransferase family. N(4) subfamily.</text>
</comment>
<proteinExistence type="inferred from homology"/>
<evidence type="ECO:0000259" key="8">
    <source>
        <dbReference type="Pfam" id="PF01170"/>
    </source>
</evidence>
<feature type="domain" description="Ribosomal RNA large subunit methyltransferase K/L-like methyltransferase" evidence="8">
    <location>
        <begin position="51"/>
        <end position="125"/>
    </location>
</feature>
<keyword evidence="5" id="KW-0949">S-adenosyl-L-methionine</keyword>
<reference evidence="9" key="1">
    <citation type="journal article" date="2005" name="Environ. Microbiol.">
        <title>Genetic and functional properties of uncultivated thermophilic crenarchaeotes from a subsurface gold mine as revealed by analysis of genome fragments.</title>
        <authorList>
            <person name="Nunoura T."/>
            <person name="Hirayama H."/>
            <person name="Takami H."/>
            <person name="Oida H."/>
            <person name="Nishi S."/>
            <person name="Shimamura S."/>
            <person name="Suzuki Y."/>
            <person name="Inagaki F."/>
            <person name="Takai K."/>
            <person name="Nealson K.H."/>
            <person name="Horikoshi K."/>
        </authorList>
    </citation>
    <scope>NUCLEOTIDE SEQUENCE</scope>
</reference>
<evidence type="ECO:0000256" key="2">
    <source>
        <dbReference type="ARBA" id="ARBA00012185"/>
    </source>
</evidence>
<dbReference type="GO" id="GO:0009307">
    <property type="term" value="P:DNA restriction-modification system"/>
    <property type="evidence" value="ECO:0007669"/>
    <property type="project" value="UniProtKB-KW"/>
</dbReference>
<dbReference type="PROSITE" id="PS00093">
    <property type="entry name" value="N4_MTASE"/>
    <property type="match status" value="1"/>
</dbReference>
<dbReference type="Pfam" id="PF01170">
    <property type="entry name" value="UPF0020"/>
    <property type="match status" value="1"/>
</dbReference>
<dbReference type="AlphaFoldDB" id="H5SLM0"/>
<protein>
    <recommendedName>
        <fullName evidence="2">site-specific DNA-methyltransferase (cytosine-N(4)-specific)</fullName>
        <ecNumber evidence="2">2.1.1.113</ecNumber>
    </recommendedName>
</protein>
<evidence type="ECO:0000256" key="7">
    <source>
        <dbReference type="ARBA" id="ARBA00049120"/>
    </source>
</evidence>
<dbReference type="GO" id="GO:0015667">
    <property type="term" value="F:site-specific DNA-methyltransferase (cytosine-N4-specific) activity"/>
    <property type="evidence" value="ECO:0007669"/>
    <property type="project" value="UniProtKB-EC"/>
</dbReference>
<dbReference type="GO" id="GO:0032259">
    <property type="term" value="P:methylation"/>
    <property type="evidence" value="ECO:0007669"/>
    <property type="project" value="UniProtKB-KW"/>
</dbReference>
<sequence length="402" mass="43195">MLRPGQGKRALIHVGGPVETAGDPVLARTMAEALCVRPGERDATLTHPFHAYPARLHPEVARRLVAMIPMSRPATVLDPFCGSGTVLVEALVAGHRAIGTDLSPLAIELAGLKTRLTTEAERRAMVQAARAVAREAGAMVRAGVRLPVPPGEARWFAPHTLREVAALASIVLAMGPGFERDALRLLLSSILVKVSFQASDSDPRWVTKRLAPGAALRFFARKAFELDCCLAALAKAVPSGAPPVDVHVDDATVLRTVADATVDVVMTSPPYAATYDYVTHHARRYAWLGLDPGALRTKEMGAARWFDVPEVGARRFARELASMCAAFARVLRPGGLALVVMADGAAGDRPLLADEMLARAIQGTGLDLVARVSQARPVFDRVSRRAFARGSKREHLMAFVRR</sequence>
<evidence type="ECO:0000256" key="3">
    <source>
        <dbReference type="ARBA" id="ARBA00022603"/>
    </source>
</evidence>